<feature type="region of interest" description="Disordered" evidence="1">
    <location>
        <begin position="273"/>
        <end position="339"/>
    </location>
</feature>
<dbReference type="Gene3D" id="3.40.50.1010">
    <property type="entry name" value="5'-nuclease"/>
    <property type="match status" value="1"/>
</dbReference>
<dbReference type="GO" id="GO:0005634">
    <property type="term" value="C:nucleus"/>
    <property type="evidence" value="ECO:0007669"/>
    <property type="project" value="TreeGrafter"/>
</dbReference>
<dbReference type="Pfam" id="PF13638">
    <property type="entry name" value="PIN_4"/>
    <property type="match status" value="1"/>
</dbReference>
<dbReference type="Proteomes" id="UP000198372">
    <property type="component" value="Unassembled WGS sequence"/>
</dbReference>
<evidence type="ECO:0000259" key="2">
    <source>
        <dbReference type="SMART" id="SM00670"/>
    </source>
</evidence>
<feature type="region of interest" description="Disordered" evidence="1">
    <location>
        <begin position="443"/>
        <end position="532"/>
    </location>
</feature>
<evidence type="ECO:0000256" key="1">
    <source>
        <dbReference type="SAM" id="MobiDB-lite"/>
    </source>
</evidence>
<dbReference type="EMBL" id="FMSP01000003">
    <property type="protein sequence ID" value="SCV68719.1"/>
    <property type="molecule type" value="Genomic_DNA"/>
</dbReference>
<dbReference type="SMART" id="SM00670">
    <property type="entry name" value="PINc"/>
    <property type="match status" value="1"/>
</dbReference>
<dbReference type="InterPro" id="IPR002716">
    <property type="entry name" value="PIN_dom"/>
</dbReference>
<dbReference type="PANTHER" id="PTHR16161:SF0">
    <property type="entry name" value="TRANSCRIPTIONAL PROTEIN SWT1"/>
    <property type="match status" value="1"/>
</dbReference>
<feature type="compositionally biased region" description="Polar residues" evidence="1">
    <location>
        <begin position="453"/>
        <end position="470"/>
    </location>
</feature>
<proteinExistence type="predicted"/>
<dbReference type="OrthoDB" id="2017974at2759"/>
<accession>A0A238F7I9</accession>
<dbReference type="GO" id="GO:0004540">
    <property type="term" value="F:RNA nuclease activity"/>
    <property type="evidence" value="ECO:0007669"/>
    <property type="project" value="UniProtKB-ARBA"/>
</dbReference>
<keyword evidence="4" id="KW-1185">Reference proteome</keyword>
<dbReference type="AlphaFoldDB" id="A0A238F7I9"/>
<dbReference type="CDD" id="cd18727">
    <property type="entry name" value="PIN_Swt1-like"/>
    <property type="match status" value="1"/>
</dbReference>
<organism evidence="3 4">
    <name type="scientific">Microbotryum intermedium</name>
    <dbReference type="NCBI Taxonomy" id="269621"/>
    <lineage>
        <taxon>Eukaryota</taxon>
        <taxon>Fungi</taxon>
        <taxon>Dikarya</taxon>
        <taxon>Basidiomycota</taxon>
        <taxon>Pucciniomycotina</taxon>
        <taxon>Microbotryomycetes</taxon>
        <taxon>Microbotryales</taxon>
        <taxon>Microbotryaceae</taxon>
        <taxon>Microbotryum</taxon>
    </lineage>
</organism>
<sequence length="616" mass="68038">MAPYAAMYVPPSDSATNPNEPPVIITMSLGSQDHEIQMMDIDDDTEEERVVRSALEDVRKQLVEMDDVQLITPVGNQHQSLGSTPLEGSGDGKVIVLDTNVLIRHLTLLRDLVEMVIGVQTLSTSTPVLLIPSIVLRELDGLKTQRRITSGGRELDSLARSATTFILETIEAQSKYARPTIRIQAPRESLRDPKQPHQRQDVGSNDDLVLDAAEYHKNRAVLLTDDKILLVKAHSSNMAAFSIDRTKATTARTLLALFEPQLAELAAEPVVRAATATPSSPYKKRSSSSKPITPLIPGSARKVDPIPLSVPPVPRHDSMELESDSPPPPRERPSAPPRPWPVVSPSDVFYNACDILAHLLAYDIYWHVFDHLRMTQPKEQHTWQEELGDWQHWDGAECIEVLKRWWEEGDLRKVCLKGIQMEMGLEKDKSAATPVVVEQVQPPPAVQPLIPNRNGSQSNSTGTRNLNSSRWAAEATSAKPMTGNSSKPALSGSNSIPLGRRNSSANASVTSISKAVPMSQSTKSTRSNITTTPLQKLQTFHQALARFLPGGHTSLRADPDAVNQWPEWRWELLCEGIEEVLAVVLGALLGDVREEVRGEVLRWTQDLKKVGLDVRI</sequence>
<name>A0A238F7I9_9BASI</name>
<dbReference type="InterPro" id="IPR052626">
    <property type="entry name" value="SWT1_Regulator"/>
</dbReference>
<dbReference type="SUPFAM" id="SSF88723">
    <property type="entry name" value="PIN domain-like"/>
    <property type="match status" value="1"/>
</dbReference>
<feature type="domain" description="PIN" evidence="2">
    <location>
        <begin position="93"/>
        <end position="231"/>
    </location>
</feature>
<evidence type="ECO:0000313" key="4">
    <source>
        <dbReference type="Proteomes" id="UP000198372"/>
    </source>
</evidence>
<feature type="compositionally biased region" description="Polar residues" evidence="1">
    <location>
        <begin position="482"/>
        <end position="532"/>
    </location>
</feature>
<protein>
    <submittedName>
        <fullName evidence="3">BQ2448_840 protein</fullName>
    </submittedName>
</protein>
<reference evidence="4" key="1">
    <citation type="submission" date="2016-09" db="EMBL/GenBank/DDBJ databases">
        <authorList>
            <person name="Jeantristanb JTB J.-T."/>
            <person name="Ricardo R."/>
        </authorList>
    </citation>
    <scope>NUCLEOTIDE SEQUENCE [LARGE SCALE GENOMIC DNA]</scope>
</reference>
<evidence type="ECO:0000313" key="3">
    <source>
        <dbReference type="EMBL" id="SCV68719.1"/>
    </source>
</evidence>
<dbReference type="PANTHER" id="PTHR16161">
    <property type="entry name" value="TRANSCRIPTIONAL PROTEIN SWT1"/>
    <property type="match status" value="1"/>
</dbReference>
<feature type="region of interest" description="Disordered" evidence="1">
    <location>
        <begin position="1"/>
        <end position="21"/>
    </location>
</feature>
<gene>
    <name evidence="3" type="ORF">BQ2448_840</name>
</gene>
<dbReference type="InterPro" id="IPR029060">
    <property type="entry name" value="PIN-like_dom_sf"/>
</dbReference>